<keyword evidence="6 9" id="KW-0408">Iron</keyword>
<dbReference type="InterPro" id="IPR058240">
    <property type="entry name" value="rSAM_sf"/>
</dbReference>
<keyword evidence="7 9" id="KW-0411">Iron-sulfur</keyword>
<name>A0A2W4ZFN7_9SPHN</name>
<evidence type="ECO:0000256" key="4">
    <source>
        <dbReference type="ARBA" id="ARBA00022785"/>
    </source>
</evidence>
<dbReference type="InterPro" id="IPR024924">
    <property type="entry name" value="7-CO-7-deazaguanine_synth-like"/>
</dbReference>
<comment type="cofactor">
    <cofactor evidence="9">
        <name>S-adenosyl-L-methionine</name>
        <dbReference type="ChEBI" id="CHEBI:59789"/>
    </cofactor>
    <text evidence="9">Binds 1 S-adenosyl-L-methionine per subunit.</text>
</comment>
<feature type="binding site" evidence="9">
    <location>
        <position position="49"/>
    </location>
    <ligand>
        <name>[4Fe-4S] cluster</name>
        <dbReference type="ChEBI" id="CHEBI:49883"/>
        <note>4Fe-4S-S-AdoMet</note>
    </ligand>
</feature>
<dbReference type="Gene3D" id="3.20.20.70">
    <property type="entry name" value="Aldolase class I"/>
    <property type="match status" value="1"/>
</dbReference>
<feature type="binding site" evidence="9">
    <location>
        <position position="51"/>
    </location>
    <ligand>
        <name>Mg(2+)</name>
        <dbReference type="ChEBI" id="CHEBI:18420"/>
    </ligand>
</feature>
<dbReference type="InterPro" id="IPR013785">
    <property type="entry name" value="Aldolase_TIM"/>
</dbReference>
<dbReference type="SUPFAM" id="SSF102114">
    <property type="entry name" value="Radical SAM enzymes"/>
    <property type="match status" value="1"/>
</dbReference>
<feature type="binding site" evidence="9">
    <location>
        <begin position="12"/>
        <end position="14"/>
    </location>
    <ligand>
        <name>substrate</name>
    </ligand>
</feature>
<keyword evidence="4 9" id="KW-0671">Queuosine biosynthesis</keyword>
<keyword evidence="3 9" id="KW-0479">Metal-binding</keyword>
<dbReference type="GO" id="GO:0051539">
    <property type="term" value="F:4 iron, 4 sulfur cluster binding"/>
    <property type="evidence" value="ECO:0007669"/>
    <property type="project" value="UniProtKB-UniRule"/>
</dbReference>
<comment type="subunit">
    <text evidence="9">Homodimer.</text>
</comment>
<feature type="binding site" evidence="9">
    <location>
        <position position="27"/>
    </location>
    <ligand>
        <name>substrate</name>
    </ligand>
</feature>
<dbReference type="UniPathway" id="UPA00391"/>
<feature type="domain" description="Radical SAM core" evidence="10">
    <location>
        <begin position="18"/>
        <end position="211"/>
    </location>
</feature>
<proteinExistence type="inferred from homology"/>
<feature type="binding site" evidence="9">
    <location>
        <position position="46"/>
    </location>
    <ligand>
        <name>[4Fe-4S] cluster</name>
        <dbReference type="ChEBI" id="CHEBI:49883"/>
        <note>4Fe-4S-S-AdoMet</note>
    </ligand>
</feature>
<dbReference type="GO" id="GO:0008616">
    <property type="term" value="P:tRNA queuosine(34) biosynthetic process"/>
    <property type="evidence" value="ECO:0007669"/>
    <property type="project" value="UniProtKB-UniRule"/>
</dbReference>
<accession>A0A2W4ZFN7</accession>
<keyword evidence="5 9" id="KW-0460">Magnesium</keyword>
<evidence type="ECO:0000313" key="11">
    <source>
        <dbReference type="EMBL" id="PZO78799.1"/>
    </source>
</evidence>
<dbReference type="GO" id="GO:0000287">
    <property type="term" value="F:magnesium ion binding"/>
    <property type="evidence" value="ECO:0007669"/>
    <property type="project" value="UniProtKB-UniRule"/>
</dbReference>
<comment type="pathway">
    <text evidence="9">Purine metabolism; 7-cyano-7-deazaguanine biosynthesis.</text>
</comment>
<dbReference type="PIRSF" id="PIRSF000370">
    <property type="entry name" value="QueE"/>
    <property type="match status" value="1"/>
</dbReference>
<evidence type="ECO:0000256" key="1">
    <source>
        <dbReference type="ARBA" id="ARBA00022485"/>
    </source>
</evidence>
<comment type="caution">
    <text evidence="11">The sequence shown here is derived from an EMBL/GenBank/DDBJ whole genome shotgun (WGS) entry which is preliminary data.</text>
</comment>
<dbReference type="GO" id="GO:1904047">
    <property type="term" value="F:S-adenosyl-L-methionine binding"/>
    <property type="evidence" value="ECO:0007669"/>
    <property type="project" value="UniProtKB-UniRule"/>
</dbReference>
<organism evidence="11 12">
    <name type="scientific">Sphingomonas hengshuiensis</name>
    <dbReference type="NCBI Taxonomy" id="1609977"/>
    <lineage>
        <taxon>Bacteria</taxon>
        <taxon>Pseudomonadati</taxon>
        <taxon>Pseudomonadota</taxon>
        <taxon>Alphaproteobacteria</taxon>
        <taxon>Sphingomonadales</taxon>
        <taxon>Sphingomonadaceae</taxon>
        <taxon>Sphingomonas</taxon>
    </lineage>
</organism>
<comment type="cofactor">
    <cofactor evidence="9">
        <name>[4Fe-4S] cluster</name>
        <dbReference type="ChEBI" id="CHEBI:49883"/>
    </cofactor>
    <text evidence="9">Binds 1 [4Fe-4S] cluster. The cluster is coordinated with 3 cysteines and an exchangeable S-adenosyl-L-methionine.</text>
</comment>
<evidence type="ECO:0000256" key="7">
    <source>
        <dbReference type="ARBA" id="ARBA00023014"/>
    </source>
</evidence>
<evidence type="ECO:0000256" key="8">
    <source>
        <dbReference type="ARBA" id="ARBA00023239"/>
    </source>
</evidence>
<dbReference type="InterPro" id="IPR007197">
    <property type="entry name" value="rSAM"/>
</dbReference>
<dbReference type="SFLD" id="SFLDF00376">
    <property type="entry name" value="7-carboxy-7-deazaguanine_synth"/>
    <property type="match status" value="1"/>
</dbReference>
<evidence type="ECO:0000256" key="5">
    <source>
        <dbReference type="ARBA" id="ARBA00022842"/>
    </source>
</evidence>
<comment type="caution">
    <text evidence="9">Lacks conserved residue(s) required for the propagation of feature annotation.</text>
</comment>
<dbReference type="AlphaFoldDB" id="A0A2W4ZFN7"/>
<dbReference type="InterPro" id="IPR030977">
    <property type="entry name" value="QueE_Cx14CxxC"/>
</dbReference>
<sequence length="211" mass="22763">MTYSVKEMFLTLQGEGVHAGRRAVFVRFAGCNLWSGREADRANAICRFCDTDFVGTDGIGGGKFADAAALVAAVVGHWDGAADRRFVVLTGGEPMLQIDDAIVDALHAAAFTIAIESNGTIAAHPGIDWVCISPKAGSDVVQRRGDELKLVWPQAGIDVDALERWDFAHHLVQPMDAAGMEIAHREAAVGFAMARPKWRLSLQTHKLLGLR</sequence>
<dbReference type="EC" id="4.3.99.3" evidence="9"/>
<protein>
    <recommendedName>
        <fullName evidence="9">7-carboxy-7-deazaguanine synthase</fullName>
        <shortName evidence="9">CDG synthase</shortName>
        <ecNumber evidence="9">4.3.99.3</ecNumber>
    </recommendedName>
    <alternativeName>
        <fullName evidence="9">Queuosine biosynthesis protein QueE</fullName>
    </alternativeName>
</protein>
<dbReference type="EMBL" id="QFNF01000010">
    <property type="protein sequence ID" value="PZO78799.1"/>
    <property type="molecule type" value="Genomic_DNA"/>
</dbReference>
<evidence type="ECO:0000256" key="2">
    <source>
        <dbReference type="ARBA" id="ARBA00022691"/>
    </source>
</evidence>
<feature type="binding site" evidence="9">
    <location>
        <begin position="48"/>
        <end position="50"/>
    </location>
    <ligand>
        <name>S-adenosyl-L-methionine</name>
        <dbReference type="ChEBI" id="CHEBI:59789"/>
    </ligand>
</feature>
<feature type="binding site" evidence="9">
    <location>
        <begin position="133"/>
        <end position="135"/>
    </location>
    <ligand>
        <name>S-adenosyl-L-methionine</name>
        <dbReference type="ChEBI" id="CHEBI:59789"/>
    </ligand>
</feature>
<feature type="binding site" evidence="9">
    <location>
        <position position="92"/>
    </location>
    <ligand>
        <name>S-adenosyl-L-methionine</name>
        <dbReference type="ChEBI" id="CHEBI:59789"/>
    </ligand>
</feature>
<evidence type="ECO:0000259" key="10">
    <source>
        <dbReference type="PROSITE" id="PS51918"/>
    </source>
</evidence>
<dbReference type="PANTHER" id="PTHR42836:SF1">
    <property type="entry name" value="7-CARBOXY-7-DEAZAGUANINE SYNTHASE"/>
    <property type="match status" value="1"/>
</dbReference>
<dbReference type="Proteomes" id="UP000248614">
    <property type="component" value="Unassembled WGS sequence"/>
</dbReference>
<dbReference type="PROSITE" id="PS51918">
    <property type="entry name" value="RADICAL_SAM"/>
    <property type="match status" value="1"/>
</dbReference>
<dbReference type="NCBIfam" id="TIGR04508">
    <property type="entry name" value="queE_Cx14CxxC"/>
    <property type="match status" value="1"/>
</dbReference>
<feature type="binding site" evidence="9">
    <location>
        <begin position="173"/>
        <end position="176"/>
    </location>
    <ligand>
        <name>S-adenosyl-L-methionine</name>
        <dbReference type="ChEBI" id="CHEBI:59789"/>
    </ligand>
</feature>
<dbReference type="SFLD" id="SFLDS00029">
    <property type="entry name" value="Radical_SAM"/>
    <property type="match status" value="1"/>
</dbReference>
<reference evidence="11 12" key="1">
    <citation type="submission" date="2017-08" db="EMBL/GenBank/DDBJ databases">
        <title>Infants hospitalized years apart are colonized by the same room-sourced microbial strains.</title>
        <authorList>
            <person name="Brooks B."/>
            <person name="Olm M.R."/>
            <person name="Firek B.A."/>
            <person name="Baker R."/>
            <person name="Thomas B.C."/>
            <person name="Morowitz M.J."/>
            <person name="Banfield J.F."/>
        </authorList>
    </citation>
    <scope>NUCLEOTIDE SEQUENCE [LARGE SCALE GENOMIC DNA]</scope>
    <source>
        <strain evidence="11">S2_018_000_R3_110</strain>
    </source>
</reference>
<keyword evidence="8 9" id="KW-0456">Lyase</keyword>
<evidence type="ECO:0000256" key="9">
    <source>
        <dbReference type="HAMAP-Rule" id="MF_00917"/>
    </source>
</evidence>
<dbReference type="GO" id="GO:0016840">
    <property type="term" value="F:carbon-nitrogen lyase activity"/>
    <property type="evidence" value="ECO:0007669"/>
    <property type="project" value="UniProtKB-UniRule"/>
</dbReference>
<gene>
    <name evidence="9 11" type="primary">queE</name>
    <name evidence="11" type="ORF">DI632_05740</name>
</gene>
<keyword evidence="1 9" id="KW-0004">4Fe-4S</keyword>
<dbReference type="PANTHER" id="PTHR42836">
    <property type="entry name" value="7-CARBOXY-7-DEAZAGUANINE SYNTHASE"/>
    <property type="match status" value="1"/>
</dbReference>
<evidence type="ECO:0000256" key="6">
    <source>
        <dbReference type="ARBA" id="ARBA00023004"/>
    </source>
</evidence>
<comment type="similarity">
    <text evidence="9">Belongs to the radical SAM superfamily. 7-carboxy-7-deazaguanine synthase family.</text>
</comment>
<evidence type="ECO:0000313" key="12">
    <source>
        <dbReference type="Proteomes" id="UP000248614"/>
    </source>
</evidence>
<feature type="binding site" evidence="9">
    <location>
        <position position="31"/>
    </location>
    <ligand>
        <name>[4Fe-4S] cluster</name>
        <dbReference type="ChEBI" id="CHEBI:49883"/>
        <note>4Fe-4S-S-AdoMet</note>
    </ligand>
</feature>
<comment type="catalytic activity">
    <reaction evidence="9">
        <text>6-carboxy-5,6,7,8-tetrahydropterin + H(+) = 7-carboxy-7-carbaguanine + NH4(+)</text>
        <dbReference type="Rhea" id="RHEA:27974"/>
        <dbReference type="ChEBI" id="CHEBI:15378"/>
        <dbReference type="ChEBI" id="CHEBI:28938"/>
        <dbReference type="ChEBI" id="CHEBI:61032"/>
        <dbReference type="ChEBI" id="CHEBI:61036"/>
        <dbReference type="EC" id="4.3.99.3"/>
    </reaction>
</comment>
<comment type="cofactor">
    <cofactor evidence="9">
        <name>Mg(2+)</name>
        <dbReference type="ChEBI" id="CHEBI:18420"/>
    </cofactor>
</comment>
<dbReference type="HAMAP" id="MF_00917">
    <property type="entry name" value="QueE"/>
    <property type="match status" value="1"/>
</dbReference>
<feature type="binding site" evidence="9">
    <location>
        <position position="90"/>
    </location>
    <ligand>
        <name>substrate</name>
    </ligand>
</feature>
<evidence type="ECO:0000256" key="3">
    <source>
        <dbReference type="ARBA" id="ARBA00022723"/>
    </source>
</evidence>
<keyword evidence="2 9" id="KW-0949">S-adenosyl-L-methionine</keyword>
<comment type="function">
    <text evidence="9">Catalyzes the complex heterocyclic radical-mediated conversion of 6-carboxy-5,6,7,8-tetrahydropterin (CPH4) to 7-carboxy-7-deazaguanine (CDG), a step common to the biosynthetic pathways of all 7-deazapurine-containing compounds.</text>
</comment>